<name>A0A9P0QT60_9ASCO</name>
<accession>A0A9P0QT60</accession>
<dbReference type="GO" id="GO:0005840">
    <property type="term" value="C:ribosome"/>
    <property type="evidence" value="ECO:0007669"/>
    <property type="project" value="UniProtKB-KW"/>
</dbReference>
<keyword evidence="3" id="KW-0687">Ribonucleoprotein</keyword>
<feature type="domain" description="Manganese/iron superoxide dismutase C-terminal" evidence="2">
    <location>
        <begin position="202"/>
        <end position="252"/>
    </location>
</feature>
<dbReference type="Pfam" id="PF02777">
    <property type="entry name" value="Sod_Fe_C"/>
    <property type="match status" value="2"/>
</dbReference>
<protein>
    <submittedName>
        <fullName evidence="3">37S ribosomal protein S26, mitochondrial</fullName>
    </submittedName>
</protein>
<reference evidence="3" key="1">
    <citation type="submission" date="2022-03" db="EMBL/GenBank/DDBJ databases">
        <authorList>
            <person name="Legras J.-L."/>
            <person name="Devillers H."/>
            <person name="Grondin C."/>
        </authorList>
    </citation>
    <scope>NUCLEOTIDE SEQUENCE</scope>
    <source>
        <strain evidence="3">CLIB 1423</strain>
    </source>
</reference>
<sequence length="256" mass="29551">MFSTVRTALPRRGLRALHQVPKLAQNEHFSVNGIQGLYSSQGYTKSWLDYQKYLTINLSLQTTGTENELRTPYQILLHTAKQTTEQHTYHFASQAHNNHFCFQQLTDKSLASKTRPSRYLMERLADQDFATLEDFREEFLLAADSMLGQGWVFLVERPDKSLKILRCHNDGTPYYYGKNQSLDLNGAVDEASFEVLNDLKAKVKAGEKDFTLPILGINCWEYAYVHDYGVTGKADYLANFWDCINWDVVNKRLFQL</sequence>
<evidence type="ECO:0000259" key="2">
    <source>
        <dbReference type="Pfam" id="PF02777"/>
    </source>
</evidence>
<dbReference type="GO" id="GO:0046872">
    <property type="term" value="F:metal ion binding"/>
    <property type="evidence" value="ECO:0007669"/>
    <property type="project" value="InterPro"/>
</dbReference>
<gene>
    <name evidence="3" type="ORF">CLIB1423_22S00936</name>
</gene>
<dbReference type="GO" id="GO:0005737">
    <property type="term" value="C:cytoplasm"/>
    <property type="evidence" value="ECO:0007669"/>
    <property type="project" value="TreeGrafter"/>
</dbReference>
<dbReference type="EMBL" id="CAKXYY010000022">
    <property type="protein sequence ID" value="CAH2355153.1"/>
    <property type="molecule type" value="Genomic_DNA"/>
</dbReference>
<dbReference type="InterPro" id="IPR036314">
    <property type="entry name" value="SOD_C_sf"/>
</dbReference>
<dbReference type="OrthoDB" id="275227at2759"/>
<proteinExistence type="predicted"/>
<keyword evidence="4" id="KW-1185">Reference proteome</keyword>
<comment type="function">
    <text evidence="1">Component of the mitochondrial ribosome (mitoribosome), a dedicated translation machinery responsible for the synthesis of mitochondrial genome-encoded proteins, including at least some of the essential transmembrane subunits of the mitochondrial respiratory chain. The mitoribosomes are attached to the mitochondrial inner membrane and translation products are cotranslationally integrated into the membrane.</text>
</comment>
<dbReference type="Gene3D" id="3.55.40.20">
    <property type="entry name" value="Iron/manganese superoxide dismutase, C-terminal domain"/>
    <property type="match status" value="1"/>
</dbReference>
<comment type="caution">
    <text evidence="3">The sequence shown here is derived from an EMBL/GenBank/DDBJ whole genome shotgun (WGS) entry which is preliminary data.</text>
</comment>
<dbReference type="PANTHER" id="PTHR43595">
    <property type="entry name" value="37S RIBOSOMAL PROTEIN S26, MITOCHONDRIAL"/>
    <property type="match status" value="1"/>
</dbReference>
<keyword evidence="3" id="KW-0689">Ribosomal protein</keyword>
<evidence type="ECO:0000313" key="3">
    <source>
        <dbReference type="EMBL" id="CAH2355153.1"/>
    </source>
</evidence>
<dbReference type="SUPFAM" id="SSF46609">
    <property type="entry name" value="Fe,Mn superoxide dismutase (SOD), N-terminal domain"/>
    <property type="match status" value="1"/>
</dbReference>
<feature type="domain" description="Manganese/iron superoxide dismutase C-terminal" evidence="2">
    <location>
        <begin position="125"/>
        <end position="178"/>
    </location>
</feature>
<dbReference type="PANTHER" id="PTHR43595:SF2">
    <property type="entry name" value="SMALL RIBOSOMAL SUBUNIT PROTEIN MS42"/>
    <property type="match status" value="1"/>
</dbReference>
<dbReference type="InterPro" id="IPR019832">
    <property type="entry name" value="Mn/Fe_SOD_C"/>
</dbReference>
<dbReference type="AlphaFoldDB" id="A0A9P0QT60"/>
<organism evidence="3 4">
    <name type="scientific">[Candida] railenensis</name>
    <dbReference type="NCBI Taxonomy" id="45579"/>
    <lineage>
        <taxon>Eukaryota</taxon>
        <taxon>Fungi</taxon>
        <taxon>Dikarya</taxon>
        <taxon>Ascomycota</taxon>
        <taxon>Saccharomycotina</taxon>
        <taxon>Pichiomycetes</taxon>
        <taxon>Debaryomycetaceae</taxon>
        <taxon>Kurtzmaniella</taxon>
    </lineage>
</organism>
<evidence type="ECO:0000256" key="1">
    <source>
        <dbReference type="ARBA" id="ARBA00037226"/>
    </source>
</evidence>
<dbReference type="SUPFAM" id="SSF54719">
    <property type="entry name" value="Fe,Mn superoxide dismutase (SOD), C-terminal domain"/>
    <property type="match status" value="1"/>
</dbReference>
<dbReference type="InterPro" id="IPR036324">
    <property type="entry name" value="Mn/Fe_SOD_N_sf"/>
</dbReference>
<dbReference type="GO" id="GO:0004784">
    <property type="term" value="F:superoxide dismutase activity"/>
    <property type="evidence" value="ECO:0007669"/>
    <property type="project" value="InterPro"/>
</dbReference>
<dbReference type="Proteomes" id="UP000837801">
    <property type="component" value="Unassembled WGS sequence"/>
</dbReference>
<evidence type="ECO:0000313" key="4">
    <source>
        <dbReference type="Proteomes" id="UP000837801"/>
    </source>
</evidence>